<comment type="subcellular location">
    <subcellularLocation>
        <location evidence="1">Cytoplasm</location>
    </subcellularLocation>
</comment>
<name>K1UW38_9ZZZZ</name>
<dbReference type="PANTHER" id="PTHR42749">
    <property type="entry name" value="CELL SHAPE-DETERMINING PROTEIN MREB"/>
    <property type="match status" value="1"/>
</dbReference>
<evidence type="ECO:0000256" key="2">
    <source>
        <dbReference type="ARBA" id="ARBA00022490"/>
    </source>
</evidence>
<keyword evidence="3" id="KW-0547">Nucleotide-binding</keyword>
<dbReference type="PANTHER" id="PTHR42749:SF1">
    <property type="entry name" value="CELL SHAPE-DETERMINING PROTEIN MREB"/>
    <property type="match status" value="1"/>
</dbReference>
<feature type="non-terminal residue" evidence="5">
    <location>
        <position position="1"/>
    </location>
</feature>
<evidence type="ECO:0000256" key="3">
    <source>
        <dbReference type="ARBA" id="ARBA00022741"/>
    </source>
</evidence>
<dbReference type="InterPro" id="IPR043129">
    <property type="entry name" value="ATPase_NBD"/>
</dbReference>
<evidence type="ECO:0000313" key="5">
    <source>
        <dbReference type="EMBL" id="EKC75866.1"/>
    </source>
</evidence>
<dbReference type="Gene3D" id="3.30.420.40">
    <property type="match status" value="1"/>
</dbReference>
<evidence type="ECO:0000256" key="1">
    <source>
        <dbReference type="ARBA" id="ARBA00004496"/>
    </source>
</evidence>
<protein>
    <submittedName>
        <fullName evidence="5">Cell shape determining protein MreB/Mrl</fullName>
    </submittedName>
</protein>
<reference evidence="5" key="1">
    <citation type="journal article" date="2013" name="Environ. Microbiol.">
        <title>Microbiota from the distal guts of lean and obese adolescents exhibit partial functional redundancy besides clear differences in community structure.</title>
        <authorList>
            <person name="Ferrer M."/>
            <person name="Ruiz A."/>
            <person name="Lanza F."/>
            <person name="Haange S.B."/>
            <person name="Oberbach A."/>
            <person name="Till H."/>
            <person name="Bargiela R."/>
            <person name="Campoy C."/>
            <person name="Segura M.T."/>
            <person name="Richter M."/>
            <person name="von Bergen M."/>
            <person name="Seifert J."/>
            <person name="Suarez A."/>
        </authorList>
    </citation>
    <scope>NUCLEOTIDE SEQUENCE</scope>
</reference>
<comment type="caution">
    <text evidence="5">The sequence shown here is derived from an EMBL/GenBank/DDBJ whole genome shotgun (WGS) entry which is preliminary data.</text>
</comment>
<sequence>DGLPKNIEITSEEVREALSDPVNQILDAVRSTLEKTPPELSADIIDRGIMLTGGGALLRGLDKLISIETKIPVHVAENPLDCVVDGCGVCLESNTLGITAKKNYD</sequence>
<dbReference type="InterPro" id="IPR056546">
    <property type="entry name" value="MreB_MamK-like"/>
</dbReference>
<dbReference type="GO" id="GO:0005737">
    <property type="term" value="C:cytoplasm"/>
    <property type="evidence" value="ECO:0007669"/>
    <property type="project" value="UniProtKB-SubCell"/>
</dbReference>
<organism evidence="5">
    <name type="scientific">human gut metagenome</name>
    <dbReference type="NCBI Taxonomy" id="408170"/>
    <lineage>
        <taxon>unclassified sequences</taxon>
        <taxon>metagenomes</taxon>
        <taxon>organismal metagenomes</taxon>
    </lineage>
</organism>
<keyword evidence="2" id="KW-0963">Cytoplasm</keyword>
<evidence type="ECO:0000256" key="4">
    <source>
        <dbReference type="ARBA" id="ARBA00022840"/>
    </source>
</evidence>
<dbReference type="AlphaFoldDB" id="K1UW38"/>
<dbReference type="Pfam" id="PF06723">
    <property type="entry name" value="MreB_Mbl"/>
    <property type="match status" value="1"/>
</dbReference>
<keyword evidence="4" id="KW-0067">ATP-binding</keyword>
<dbReference type="GO" id="GO:0005524">
    <property type="term" value="F:ATP binding"/>
    <property type="evidence" value="ECO:0007669"/>
    <property type="project" value="UniProtKB-KW"/>
</dbReference>
<dbReference type="EMBL" id="AJWY01003262">
    <property type="protein sequence ID" value="EKC75866.1"/>
    <property type="molecule type" value="Genomic_DNA"/>
</dbReference>
<dbReference type="SUPFAM" id="SSF53067">
    <property type="entry name" value="Actin-like ATPase domain"/>
    <property type="match status" value="1"/>
</dbReference>
<gene>
    <name evidence="5" type="ORF">LEA_04984</name>
</gene>
<accession>K1UW38</accession>
<proteinExistence type="predicted"/>